<name>A0AAD6ZMN8_9AGAR</name>
<keyword evidence="3 9" id="KW-0812">Transmembrane</keyword>
<feature type="transmembrane region" description="Helical" evidence="9">
    <location>
        <begin position="383"/>
        <end position="402"/>
    </location>
</feature>
<keyword evidence="6 9" id="KW-0472">Membrane</keyword>
<feature type="region of interest" description="Disordered" evidence="8">
    <location>
        <begin position="1"/>
        <end position="36"/>
    </location>
</feature>
<comment type="caution">
    <text evidence="11">The sequence shown here is derived from an EMBL/GenBank/DDBJ whole genome shotgun (WGS) entry which is preliminary data.</text>
</comment>
<dbReference type="PANTHER" id="PTHR11003:SF301">
    <property type="entry name" value="POTASSIUM CHANNEL PROTEIN"/>
    <property type="match status" value="1"/>
</dbReference>
<organism evidence="11 12">
    <name type="scientific">Mycena albidolilacea</name>
    <dbReference type="NCBI Taxonomy" id="1033008"/>
    <lineage>
        <taxon>Eukaryota</taxon>
        <taxon>Fungi</taxon>
        <taxon>Dikarya</taxon>
        <taxon>Basidiomycota</taxon>
        <taxon>Agaricomycotina</taxon>
        <taxon>Agaricomycetes</taxon>
        <taxon>Agaricomycetidae</taxon>
        <taxon>Agaricales</taxon>
        <taxon>Marasmiineae</taxon>
        <taxon>Mycenaceae</taxon>
        <taxon>Mycena</taxon>
    </lineage>
</organism>
<evidence type="ECO:0000256" key="8">
    <source>
        <dbReference type="SAM" id="MobiDB-lite"/>
    </source>
</evidence>
<feature type="domain" description="Potassium channel" evidence="10">
    <location>
        <begin position="363"/>
        <end position="437"/>
    </location>
</feature>
<proteinExistence type="predicted"/>
<accession>A0AAD6ZMN8</accession>
<evidence type="ECO:0000259" key="10">
    <source>
        <dbReference type="Pfam" id="PF07885"/>
    </source>
</evidence>
<feature type="transmembrane region" description="Helical" evidence="9">
    <location>
        <begin position="222"/>
        <end position="243"/>
    </location>
</feature>
<evidence type="ECO:0000256" key="4">
    <source>
        <dbReference type="ARBA" id="ARBA00022989"/>
    </source>
</evidence>
<evidence type="ECO:0000256" key="5">
    <source>
        <dbReference type="ARBA" id="ARBA00023065"/>
    </source>
</evidence>
<feature type="transmembrane region" description="Helical" evidence="9">
    <location>
        <begin position="106"/>
        <end position="125"/>
    </location>
</feature>
<keyword evidence="4 9" id="KW-1133">Transmembrane helix</keyword>
<reference evidence="11" key="1">
    <citation type="submission" date="2023-03" db="EMBL/GenBank/DDBJ databases">
        <title>Massive genome expansion in bonnet fungi (Mycena s.s.) driven by repeated elements and novel gene families across ecological guilds.</title>
        <authorList>
            <consortium name="Lawrence Berkeley National Laboratory"/>
            <person name="Harder C.B."/>
            <person name="Miyauchi S."/>
            <person name="Viragh M."/>
            <person name="Kuo A."/>
            <person name="Thoen E."/>
            <person name="Andreopoulos B."/>
            <person name="Lu D."/>
            <person name="Skrede I."/>
            <person name="Drula E."/>
            <person name="Henrissat B."/>
            <person name="Morin E."/>
            <person name="Kohler A."/>
            <person name="Barry K."/>
            <person name="LaButti K."/>
            <person name="Morin E."/>
            <person name="Salamov A."/>
            <person name="Lipzen A."/>
            <person name="Mereny Z."/>
            <person name="Hegedus B."/>
            <person name="Baldrian P."/>
            <person name="Stursova M."/>
            <person name="Weitz H."/>
            <person name="Taylor A."/>
            <person name="Grigoriev I.V."/>
            <person name="Nagy L.G."/>
            <person name="Martin F."/>
            <person name="Kauserud H."/>
        </authorList>
    </citation>
    <scope>NUCLEOTIDE SEQUENCE</scope>
    <source>
        <strain evidence="11">CBHHK002</strain>
    </source>
</reference>
<dbReference type="Proteomes" id="UP001218218">
    <property type="component" value="Unassembled WGS sequence"/>
</dbReference>
<dbReference type="GO" id="GO:0030322">
    <property type="term" value="P:stabilization of membrane potential"/>
    <property type="evidence" value="ECO:0007669"/>
    <property type="project" value="TreeGrafter"/>
</dbReference>
<comment type="subcellular location">
    <subcellularLocation>
        <location evidence="1">Membrane</location>
        <topology evidence="1">Multi-pass membrane protein</topology>
    </subcellularLocation>
</comment>
<dbReference type="InterPro" id="IPR013099">
    <property type="entry name" value="K_chnl_dom"/>
</dbReference>
<keyword evidence="5" id="KW-0406">Ion transport</keyword>
<feature type="transmembrane region" description="Helical" evidence="9">
    <location>
        <begin position="177"/>
        <end position="201"/>
    </location>
</feature>
<feature type="domain" description="Potassium channel" evidence="10">
    <location>
        <begin position="229"/>
        <end position="298"/>
    </location>
</feature>
<dbReference type="GO" id="GO:0015271">
    <property type="term" value="F:outward rectifier potassium channel activity"/>
    <property type="evidence" value="ECO:0007669"/>
    <property type="project" value="TreeGrafter"/>
</dbReference>
<feature type="transmembrane region" description="Helical" evidence="9">
    <location>
        <begin position="278"/>
        <end position="301"/>
    </location>
</feature>
<dbReference type="GO" id="GO:0022841">
    <property type="term" value="F:potassium ion leak channel activity"/>
    <property type="evidence" value="ECO:0007669"/>
    <property type="project" value="TreeGrafter"/>
</dbReference>
<dbReference type="Pfam" id="PF07885">
    <property type="entry name" value="Ion_trans_2"/>
    <property type="match status" value="2"/>
</dbReference>
<evidence type="ECO:0000256" key="7">
    <source>
        <dbReference type="ARBA" id="ARBA00023303"/>
    </source>
</evidence>
<evidence type="ECO:0000256" key="2">
    <source>
        <dbReference type="ARBA" id="ARBA00022448"/>
    </source>
</evidence>
<keyword evidence="7" id="KW-0407">Ion channel</keyword>
<gene>
    <name evidence="11" type="ORF">DFH08DRAFT_786424</name>
</gene>
<keyword evidence="2" id="KW-0813">Transport</keyword>
<feature type="transmembrane region" description="Helical" evidence="9">
    <location>
        <begin position="353"/>
        <end position="377"/>
    </location>
</feature>
<dbReference type="Gene3D" id="1.10.287.70">
    <property type="match status" value="2"/>
</dbReference>
<dbReference type="SUPFAM" id="SSF81324">
    <property type="entry name" value="Voltage-gated potassium channels"/>
    <property type="match status" value="2"/>
</dbReference>
<feature type="region of interest" description="Disordered" evidence="8">
    <location>
        <begin position="449"/>
        <end position="476"/>
    </location>
</feature>
<feature type="transmembrane region" description="Helical" evidence="9">
    <location>
        <begin position="137"/>
        <end position="157"/>
    </location>
</feature>
<feature type="transmembrane region" description="Helical" evidence="9">
    <location>
        <begin position="414"/>
        <end position="433"/>
    </location>
</feature>
<dbReference type="GO" id="GO:0005886">
    <property type="term" value="C:plasma membrane"/>
    <property type="evidence" value="ECO:0007669"/>
    <property type="project" value="TreeGrafter"/>
</dbReference>
<feature type="compositionally biased region" description="Basic and acidic residues" evidence="8">
    <location>
        <begin position="20"/>
        <end position="36"/>
    </location>
</feature>
<dbReference type="InterPro" id="IPR003280">
    <property type="entry name" value="2pore_dom_K_chnl"/>
</dbReference>
<evidence type="ECO:0000256" key="1">
    <source>
        <dbReference type="ARBA" id="ARBA00004141"/>
    </source>
</evidence>
<evidence type="ECO:0000256" key="3">
    <source>
        <dbReference type="ARBA" id="ARBA00022692"/>
    </source>
</evidence>
<evidence type="ECO:0000313" key="12">
    <source>
        <dbReference type="Proteomes" id="UP001218218"/>
    </source>
</evidence>
<evidence type="ECO:0000256" key="9">
    <source>
        <dbReference type="SAM" id="Phobius"/>
    </source>
</evidence>
<feature type="compositionally biased region" description="Polar residues" evidence="8">
    <location>
        <begin position="10"/>
        <end position="19"/>
    </location>
</feature>
<dbReference type="PANTHER" id="PTHR11003">
    <property type="entry name" value="POTASSIUM CHANNEL, SUBFAMILY K"/>
    <property type="match status" value="1"/>
</dbReference>
<dbReference type="AlphaFoldDB" id="A0AAD6ZMN8"/>
<keyword evidence="12" id="KW-1185">Reference proteome</keyword>
<protein>
    <recommendedName>
        <fullName evidence="10">Potassium channel domain-containing protein</fullName>
    </recommendedName>
</protein>
<feature type="transmembrane region" description="Helical" evidence="9">
    <location>
        <begin position="67"/>
        <end position="94"/>
    </location>
</feature>
<evidence type="ECO:0000256" key="6">
    <source>
        <dbReference type="ARBA" id="ARBA00023136"/>
    </source>
</evidence>
<evidence type="ECO:0000313" key="11">
    <source>
        <dbReference type="EMBL" id="KAJ7328810.1"/>
    </source>
</evidence>
<sequence length="604" mass="67215">MNDPGLEQPIQDTAKSAQHNMEKRDTHNGSRKEHGIRAAFRKELQEDEEEEEVGYFQPKRWWFTSTAFPLVAGTFGPLANFFSICALSQTWRVYDADGSRIPDPRWLLAITGLSLALSLIANIVLMANFGHVLRYSIAQPITIGLWYLSALLLIIPLGLTHTTLRIPGAPSYSFTQAYYYSIISGAAYMILPTLLVANAVGAYGFHAYPPSFNALTVPQRTLMLQTTVYVMYLAAGAGVFAHIEGWNYLDGVYWADYTLLTIGLGSDFPPKTHAGRGLLIPFAVGGITLIGLVVGSIRGLVLERGKVKVMRRTVELERQKWIARMDEPDAAWKKEEWEIMRHIQRRAATIRKYSSLGSSLFAFIVLWFLGAMVFWFAEAPQNWTYFETLYFSYTTLLTIGYGDFYPQSNAGKPFFVVWSLMAVPTVTILISNVGDILLDGVRSGLMLGMGKPTSGPKRSPNKPDDQGEAGENDTQRMGRGAEHLGQAVEHAEEELGRGGGLSARIAREISRLAEDAMSKTGIEYAWSDWANWLTLLGERTDAEKDKSADSSSGDSARSEEKRGEWTWLGDDGPLFSGVSETQWVLGKLCERLEEVLKQEISSKQ</sequence>
<feature type="region of interest" description="Disordered" evidence="8">
    <location>
        <begin position="541"/>
        <end position="570"/>
    </location>
</feature>
<dbReference type="EMBL" id="JARIHO010000038">
    <property type="protein sequence ID" value="KAJ7328810.1"/>
    <property type="molecule type" value="Genomic_DNA"/>
</dbReference>